<proteinExistence type="predicted"/>
<reference evidence="1 2" key="1">
    <citation type="submission" date="2020-10" db="EMBL/GenBank/DDBJ databases">
        <title>Phylogeny of dyella-like bacteria.</title>
        <authorList>
            <person name="Fu J."/>
        </authorList>
    </citation>
    <scope>NUCLEOTIDE SEQUENCE [LARGE SCALE GENOMIC DNA]</scope>
    <source>
        <strain evidence="1 2">JP1</strain>
    </source>
</reference>
<dbReference type="EMBL" id="JADIKJ010000002">
    <property type="protein sequence ID" value="MFK2899286.1"/>
    <property type="molecule type" value="Genomic_DNA"/>
</dbReference>
<name>A0ABW8JG71_9GAMM</name>
<sequence length="458" mass="48579">MALSATPCSTQAQTLPAPNAALPLLTAPLAQPVWLCLPGATGNLCHQDIHGNRTDSGTPSSTYPQSGTTVPLNATVVDPDGTTATQGLAVTANPPVDCFYIYPTVDTVANPLLQIENFPPSPQDAEMATTLSQVGRLESICRLFVPLYRQEPLGTLAIQDTLGGLETYSGPGFYDVQQAFQYYWNNLNADPVTGKHRPFILLGHSQGSNALEAMMQTYLDGNANPNADVRRYMVSAVILGGLVQVPYGNPYGNDNSSTFATLPLCQRSSTAETIPYGCVIAYSSYPPGGPQSGSKNLAGNLTAGEQIACNNPQALLQGTSPGTNTVLNAYMGTETLFEGNSIDPSGPLLVTLLTTDLGDTTYPTGFTNYNDPVHWLSGECVQTGNSQNNVTYLEVDNYQVIESTQNIETKTKTAIDELLDSTGIVPDLGLHVADANLTEGSLLPLLQQQTAAWQAANP</sequence>
<dbReference type="Pfam" id="PF11288">
    <property type="entry name" value="DUF3089"/>
    <property type="match status" value="1"/>
</dbReference>
<organism evidence="1 2">
    <name type="scientific">Dyella jejuensis</name>
    <dbReference type="NCBI Taxonomy" id="1432009"/>
    <lineage>
        <taxon>Bacteria</taxon>
        <taxon>Pseudomonadati</taxon>
        <taxon>Pseudomonadota</taxon>
        <taxon>Gammaproteobacteria</taxon>
        <taxon>Lysobacterales</taxon>
        <taxon>Rhodanobacteraceae</taxon>
        <taxon>Dyella</taxon>
    </lineage>
</organism>
<dbReference type="Proteomes" id="UP001620461">
    <property type="component" value="Unassembled WGS sequence"/>
</dbReference>
<comment type="caution">
    <text evidence="1">The sequence shown here is derived from an EMBL/GenBank/DDBJ whole genome shotgun (WGS) entry which is preliminary data.</text>
</comment>
<accession>A0ABW8JG71</accession>
<gene>
    <name evidence="1" type="ORF">ISP15_02985</name>
</gene>
<evidence type="ECO:0000313" key="2">
    <source>
        <dbReference type="Proteomes" id="UP001620461"/>
    </source>
</evidence>
<dbReference type="RefSeq" id="WP_404544918.1">
    <property type="nucleotide sequence ID" value="NZ_JADIKJ010000002.1"/>
</dbReference>
<keyword evidence="2" id="KW-1185">Reference proteome</keyword>
<evidence type="ECO:0000313" key="1">
    <source>
        <dbReference type="EMBL" id="MFK2899286.1"/>
    </source>
</evidence>
<protein>
    <submittedName>
        <fullName evidence="1">DUF3089 domain-containing protein</fullName>
    </submittedName>
</protein>
<dbReference type="InterPro" id="IPR021440">
    <property type="entry name" value="DUF3089"/>
</dbReference>